<feature type="transmembrane region" description="Helical" evidence="7">
    <location>
        <begin position="40"/>
        <end position="62"/>
    </location>
</feature>
<dbReference type="RefSeq" id="XP_030050986.1">
    <property type="nucleotide sequence ID" value="XM_030195126.1"/>
</dbReference>
<dbReference type="PANTHER" id="PTHR16024">
    <property type="entry name" value="XK-RELATED PROTEIN"/>
    <property type="match status" value="1"/>
</dbReference>
<accession>A0A6P7XCN1</accession>
<dbReference type="Proteomes" id="UP000515156">
    <property type="component" value="Chromosome 3"/>
</dbReference>
<evidence type="ECO:0000256" key="6">
    <source>
        <dbReference type="ARBA" id="ARBA00023136"/>
    </source>
</evidence>
<comment type="subcellular location">
    <subcellularLocation>
        <location evidence="1">Cell membrane</location>
        <topology evidence="1">Multi-pass membrane protein</topology>
    </subcellularLocation>
    <subcellularLocation>
        <location evidence="7">Membrane</location>
        <topology evidence="7">Multi-pass membrane protein</topology>
    </subcellularLocation>
</comment>
<organism evidence="9 10">
    <name type="scientific">Microcaecilia unicolor</name>
    <dbReference type="NCBI Taxonomy" id="1415580"/>
    <lineage>
        <taxon>Eukaryota</taxon>
        <taxon>Metazoa</taxon>
        <taxon>Chordata</taxon>
        <taxon>Craniata</taxon>
        <taxon>Vertebrata</taxon>
        <taxon>Euteleostomi</taxon>
        <taxon>Amphibia</taxon>
        <taxon>Gymnophiona</taxon>
        <taxon>Siphonopidae</taxon>
        <taxon>Microcaecilia</taxon>
    </lineage>
</organism>
<evidence type="ECO:0000256" key="8">
    <source>
        <dbReference type="SAM" id="SignalP"/>
    </source>
</evidence>
<dbReference type="InterPro" id="IPR018629">
    <property type="entry name" value="XK-rel"/>
</dbReference>
<name>A0A6P7XCN1_9AMPH</name>
<evidence type="ECO:0000256" key="7">
    <source>
        <dbReference type="RuleBase" id="RU910716"/>
    </source>
</evidence>
<dbReference type="InterPro" id="IPR050895">
    <property type="entry name" value="XK-related_scramblase"/>
</dbReference>
<comment type="similarity">
    <text evidence="2 7">Belongs to the XK family.</text>
</comment>
<evidence type="ECO:0000256" key="4">
    <source>
        <dbReference type="ARBA" id="ARBA00022692"/>
    </source>
</evidence>
<dbReference type="FunCoup" id="A0A6P7XCN1">
    <property type="interactions" value="446"/>
</dbReference>
<keyword evidence="6 7" id="KW-0472">Membrane</keyword>
<feature type="transmembrane region" description="Helical" evidence="7">
    <location>
        <begin position="241"/>
        <end position="259"/>
    </location>
</feature>
<dbReference type="GeneID" id="115464773"/>
<dbReference type="PANTHER" id="PTHR16024:SF15">
    <property type="entry name" value="XK-RELATED PROTEIN 5"/>
    <property type="match status" value="1"/>
</dbReference>
<dbReference type="AlphaFoldDB" id="A0A6P7XCN1"/>
<gene>
    <name evidence="10" type="primary">XKR5</name>
</gene>
<protein>
    <recommendedName>
        <fullName evidence="7">XK-related protein</fullName>
    </recommendedName>
</protein>
<evidence type="ECO:0000256" key="3">
    <source>
        <dbReference type="ARBA" id="ARBA00022475"/>
    </source>
</evidence>
<evidence type="ECO:0000256" key="5">
    <source>
        <dbReference type="ARBA" id="ARBA00022989"/>
    </source>
</evidence>
<feature type="chain" id="PRO_5027892626" description="XK-related protein" evidence="8">
    <location>
        <begin position="25"/>
        <end position="711"/>
    </location>
</feature>
<keyword evidence="9" id="KW-1185">Reference proteome</keyword>
<dbReference type="GO" id="GO:0005886">
    <property type="term" value="C:plasma membrane"/>
    <property type="evidence" value="ECO:0007669"/>
    <property type="project" value="UniProtKB-SubCell"/>
</dbReference>
<dbReference type="CTD" id="389610"/>
<dbReference type="InParanoid" id="A0A6P7XCN1"/>
<evidence type="ECO:0000256" key="1">
    <source>
        <dbReference type="ARBA" id="ARBA00004651"/>
    </source>
</evidence>
<feature type="transmembrane region" description="Helical" evidence="7">
    <location>
        <begin position="210"/>
        <end position="229"/>
    </location>
</feature>
<feature type="transmembrane region" description="Helical" evidence="7">
    <location>
        <begin position="298"/>
        <end position="319"/>
    </location>
</feature>
<reference evidence="10" key="1">
    <citation type="submission" date="2025-08" db="UniProtKB">
        <authorList>
            <consortium name="RefSeq"/>
        </authorList>
    </citation>
    <scope>IDENTIFICATION</scope>
</reference>
<dbReference type="Pfam" id="PF09815">
    <property type="entry name" value="XK-related"/>
    <property type="match status" value="1"/>
</dbReference>
<sequence>MSAARGTAAFAAFSFLLLLAERSAQIGLTVHYFLLGQCMWGLWSLALLLPACLVQGLSFIWFRTDGYRECWPLTIVHLLHLGILKRHWDILWAARGGGGPPTTGDLVLQQGDLAVLRLLEALLQSLPHLLLQTYIYLAAEQSDAIPAVSAGLSLLSLSWSLVSYSRFTCLMKPGHLHMPAAALLCQLLWRMGMLGARIVALIIFTRVYHFWIFAVGGIHWLVMSFWLVAQQTDIIIRPSHWKLFNIILGAVYVFCYINFKTSPSRYRATFFYMVMLIENVTLLLLATDFEQGMLWNNVWLNSIVMSGFIIGCAALIIYYSQLHPKSTEIAHCFRRKQHGHVCKQASHGSDLQSVSQSEHFEVSGAVCAKSHGAHAAASGVHPEGPVTWMDYDNHHHWLLLKLALKTGNVSKINSAFGDGGFGDFFPHRWLECKSTNGHVLTESYLSSIQNCRVVPNLDLVTENCLAKKVKAVDICEISNYVSLASGKHEDTKCITTLSAIRREHDVPDVSASKLENYMVNGAKDSITAVFTEGKFGAADSLELHPRRAEICDSSTLYYSVNTEEVVSSSEDTGAVQQVNKVVLRLEDDKHLATHDIKDAIFPVTSISPISSAGSNSNFRRSIDLGLASQYEASASSPDTSELMENEGVFKMPYKNVLTTRISAAMAGRQGLAEEPCFTSTPKPEPICQVLELQKSKARKKLCQLTDRNVRE</sequence>
<feature type="transmembrane region" description="Helical" evidence="7">
    <location>
        <begin position="183"/>
        <end position="204"/>
    </location>
</feature>
<evidence type="ECO:0000313" key="10">
    <source>
        <dbReference type="RefSeq" id="XP_030050986.1"/>
    </source>
</evidence>
<proteinExistence type="inferred from homology"/>
<keyword evidence="3" id="KW-1003">Cell membrane</keyword>
<keyword evidence="8" id="KW-0732">Signal</keyword>
<evidence type="ECO:0000313" key="9">
    <source>
        <dbReference type="Proteomes" id="UP000515156"/>
    </source>
</evidence>
<keyword evidence="5 7" id="KW-1133">Transmembrane helix</keyword>
<feature type="transmembrane region" description="Helical" evidence="7">
    <location>
        <begin position="265"/>
        <end position="286"/>
    </location>
</feature>
<evidence type="ECO:0000256" key="2">
    <source>
        <dbReference type="ARBA" id="ARBA00008789"/>
    </source>
</evidence>
<keyword evidence="4 7" id="KW-0812">Transmembrane</keyword>
<feature type="signal peptide" evidence="8">
    <location>
        <begin position="1"/>
        <end position="24"/>
    </location>
</feature>
<dbReference type="KEGG" id="muo:115464773"/>
<dbReference type="OrthoDB" id="6348184at2759"/>